<organism evidence="2 3">
    <name type="scientific">Colletotrichum chlorophyti</name>
    <dbReference type="NCBI Taxonomy" id="708187"/>
    <lineage>
        <taxon>Eukaryota</taxon>
        <taxon>Fungi</taxon>
        <taxon>Dikarya</taxon>
        <taxon>Ascomycota</taxon>
        <taxon>Pezizomycotina</taxon>
        <taxon>Sordariomycetes</taxon>
        <taxon>Hypocreomycetidae</taxon>
        <taxon>Glomerellales</taxon>
        <taxon>Glomerellaceae</taxon>
        <taxon>Colletotrichum</taxon>
    </lineage>
</organism>
<gene>
    <name evidence="2" type="ORF">CCHL11_02842</name>
</gene>
<keyword evidence="1" id="KW-1133">Transmembrane helix</keyword>
<evidence type="ECO:0000256" key="1">
    <source>
        <dbReference type="SAM" id="Phobius"/>
    </source>
</evidence>
<comment type="caution">
    <text evidence="2">The sequence shown here is derived from an EMBL/GenBank/DDBJ whole genome shotgun (WGS) entry which is preliminary data.</text>
</comment>
<keyword evidence="1" id="KW-0472">Membrane</keyword>
<keyword evidence="3" id="KW-1185">Reference proteome</keyword>
<evidence type="ECO:0000313" key="2">
    <source>
        <dbReference type="EMBL" id="OLN94178.1"/>
    </source>
</evidence>
<proteinExistence type="predicted"/>
<evidence type="ECO:0000313" key="3">
    <source>
        <dbReference type="Proteomes" id="UP000186583"/>
    </source>
</evidence>
<dbReference type="Proteomes" id="UP000186583">
    <property type="component" value="Unassembled WGS sequence"/>
</dbReference>
<sequence>MRSIRHSKYEPYYYSKENEWAIIDEEEEEENERKSRQRNVRLQCFLAGLVVVLVPAACGFLWCRR</sequence>
<reference evidence="2 3" key="1">
    <citation type="submission" date="2016-11" db="EMBL/GenBank/DDBJ databases">
        <title>Draft Genome Assembly of Colletotrichum chlorophyti a pathogen of herbaceous plants.</title>
        <authorList>
            <person name="Gan P."/>
            <person name="Narusaka M."/>
            <person name="Tsushima A."/>
            <person name="Narusaka Y."/>
            <person name="Takano Y."/>
            <person name="Shirasu K."/>
        </authorList>
    </citation>
    <scope>NUCLEOTIDE SEQUENCE [LARGE SCALE GENOMIC DNA]</scope>
    <source>
        <strain evidence="2 3">NTL11</strain>
    </source>
</reference>
<accession>A0A1Q8S0R6</accession>
<protein>
    <submittedName>
        <fullName evidence="2">Uncharacterized protein</fullName>
    </submittedName>
</protein>
<dbReference type="AlphaFoldDB" id="A0A1Q8S0R6"/>
<dbReference type="EMBL" id="MPGH01000044">
    <property type="protein sequence ID" value="OLN94178.1"/>
    <property type="molecule type" value="Genomic_DNA"/>
</dbReference>
<keyword evidence="1" id="KW-0812">Transmembrane</keyword>
<feature type="transmembrane region" description="Helical" evidence="1">
    <location>
        <begin position="42"/>
        <end position="62"/>
    </location>
</feature>
<name>A0A1Q8S0R6_9PEZI</name>